<reference evidence="5 6" key="1">
    <citation type="submission" date="2019-06" db="EMBL/GenBank/DDBJ databases">
        <title>Sequencing the genomes of 1000 actinobacteria strains.</title>
        <authorList>
            <person name="Klenk H.-P."/>
        </authorList>
    </citation>
    <scope>NUCLEOTIDE SEQUENCE [LARGE SCALE GENOMIC DNA]</scope>
    <source>
        <strain evidence="5 6">DSM 45928</strain>
    </source>
</reference>
<sequence>MRAITKRLAALAAALLTGALAVGVSSTPASADDTTGPGINIVGGTPASEGEYPWMVRLSMGCGGSLLTDQIVLTAAHCVGSTGPNTSITASYGSVDLQSPSIVDYQSEYVYRSPSYGQNGTEDWALIQLSQPVAGAELLAIADSDAYDSGDFEIMGWGADREGGAQQRYMLKAVVPFVDDTECGQAYGSSFDAPSEICAGLPQGGVDACQGDSGGPMIARDEAGDPVQIGIVSWGYGCARAGYPGVYAQVSYSAADILAAAGDLATR</sequence>
<keyword evidence="2" id="KW-0720">Serine protease</keyword>
<dbReference type="InterPro" id="IPR033116">
    <property type="entry name" value="TRYPSIN_SER"/>
</dbReference>
<dbReference type="RefSeq" id="WP_142042666.1">
    <property type="nucleotide sequence ID" value="NZ_JBHTGS010000004.1"/>
</dbReference>
<proteinExistence type="predicted"/>
<dbReference type="Pfam" id="PF00089">
    <property type="entry name" value="Trypsin"/>
    <property type="match status" value="1"/>
</dbReference>
<dbReference type="InterPro" id="IPR009003">
    <property type="entry name" value="Peptidase_S1_PA"/>
</dbReference>
<name>A0A543B0J5_9ACTN</name>
<evidence type="ECO:0000256" key="1">
    <source>
        <dbReference type="ARBA" id="ARBA00023157"/>
    </source>
</evidence>
<dbReference type="InterPro" id="IPR018114">
    <property type="entry name" value="TRYPSIN_HIS"/>
</dbReference>
<dbReference type="GO" id="GO:0006508">
    <property type="term" value="P:proteolysis"/>
    <property type="evidence" value="ECO:0007669"/>
    <property type="project" value="UniProtKB-KW"/>
</dbReference>
<dbReference type="InParanoid" id="A0A543B0J5"/>
<dbReference type="PANTHER" id="PTHR24252">
    <property type="entry name" value="ACROSIN-RELATED"/>
    <property type="match status" value="1"/>
</dbReference>
<evidence type="ECO:0000256" key="3">
    <source>
        <dbReference type="SAM" id="SignalP"/>
    </source>
</evidence>
<dbReference type="Gene3D" id="2.40.10.10">
    <property type="entry name" value="Trypsin-like serine proteases"/>
    <property type="match status" value="2"/>
</dbReference>
<dbReference type="GO" id="GO:0004252">
    <property type="term" value="F:serine-type endopeptidase activity"/>
    <property type="evidence" value="ECO:0007669"/>
    <property type="project" value="InterPro"/>
</dbReference>
<dbReference type="InterPro" id="IPR043504">
    <property type="entry name" value="Peptidase_S1_PA_chymotrypsin"/>
</dbReference>
<evidence type="ECO:0000259" key="4">
    <source>
        <dbReference type="PROSITE" id="PS50240"/>
    </source>
</evidence>
<keyword evidence="2" id="KW-0378">Hydrolase</keyword>
<evidence type="ECO:0000313" key="6">
    <source>
        <dbReference type="Proteomes" id="UP000317043"/>
    </source>
</evidence>
<keyword evidence="6" id="KW-1185">Reference proteome</keyword>
<organism evidence="5 6">
    <name type="scientific">Stackebrandtia endophytica</name>
    <dbReference type="NCBI Taxonomy" id="1496996"/>
    <lineage>
        <taxon>Bacteria</taxon>
        <taxon>Bacillati</taxon>
        <taxon>Actinomycetota</taxon>
        <taxon>Actinomycetes</taxon>
        <taxon>Glycomycetales</taxon>
        <taxon>Glycomycetaceae</taxon>
        <taxon>Stackebrandtia</taxon>
    </lineage>
</organism>
<feature type="signal peptide" evidence="3">
    <location>
        <begin position="1"/>
        <end position="31"/>
    </location>
</feature>
<dbReference type="EMBL" id="VFOW01000001">
    <property type="protein sequence ID" value="TQL78352.1"/>
    <property type="molecule type" value="Genomic_DNA"/>
</dbReference>
<dbReference type="OrthoDB" id="1496095at2"/>
<dbReference type="FunFam" id="2.40.10.10:FF:000002">
    <property type="entry name" value="Transmembrane protease serine"/>
    <property type="match status" value="1"/>
</dbReference>
<evidence type="ECO:0000313" key="5">
    <source>
        <dbReference type="EMBL" id="TQL78352.1"/>
    </source>
</evidence>
<gene>
    <name evidence="5" type="ORF">FB566_3935</name>
</gene>
<dbReference type="AlphaFoldDB" id="A0A543B0J5"/>
<dbReference type="PRINTS" id="PR00722">
    <property type="entry name" value="CHYMOTRYPSIN"/>
</dbReference>
<dbReference type="InterPro" id="IPR001254">
    <property type="entry name" value="Trypsin_dom"/>
</dbReference>
<dbReference type="PROSITE" id="PS00135">
    <property type="entry name" value="TRYPSIN_SER"/>
    <property type="match status" value="1"/>
</dbReference>
<dbReference type="PANTHER" id="PTHR24252:SF7">
    <property type="entry name" value="HYALIN"/>
    <property type="match status" value="1"/>
</dbReference>
<accession>A0A543B0J5</accession>
<keyword evidence="1" id="KW-1015">Disulfide bond</keyword>
<evidence type="ECO:0000256" key="2">
    <source>
        <dbReference type="RuleBase" id="RU363034"/>
    </source>
</evidence>
<keyword evidence="2" id="KW-0645">Protease</keyword>
<dbReference type="SMART" id="SM00020">
    <property type="entry name" value="Tryp_SPc"/>
    <property type="match status" value="1"/>
</dbReference>
<dbReference type="Proteomes" id="UP000317043">
    <property type="component" value="Unassembled WGS sequence"/>
</dbReference>
<feature type="chain" id="PRO_5021895668" evidence="3">
    <location>
        <begin position="32"/>
        <end position="267"/>
    </location>
</feature>
<dbReference type="PROSITE" id="PS00134">
    <property type="entry name" value="TRYPSIN_HIS"/>
    <property type="match status" value="1"/>
</dbReference>
<dbReference type="SUPFAM" id="SSF50494">
    <property type="entry name" value="Trypsin-like serine proteases"/>
    <property type="match status" value="1"/>
</dbReference>
<dbReference type="InterPro" id="IPR001314">
    <property type="entry name" value="Peptidase_S1A"/>
</dbReference>
<keyword evidence="3" id="KW-0732">Signal</keyword>
<dbReference type="CDD" id="cd00190">
    <property type="entry name" value="Tryp_SPc"/>
    <property type="match status" value="1"/>
</dbReference>
<protein>
    <submittedName>
        <fullName evidence="5">Trypsin</fullName>
    </submittedName>
</protein>
<dbReference type="PROSITE" id="PS50240">
    <property type="entry name" value="TRYPSIN_DOM"/>
    <property type="match status" value="1"/>
</dbReference>
<comment type="caution">
    <text evidence="5">The sequence shown here is derived from an EMBL/GenBank/DDBJ whole genome shotgun (WGS) entry which is preliminary data.</text>
</comment>
<feature type="domain" description="Peptidase S1" evidence="4">
    <location>
        <begin position="41"/>
        <end position="263"/>
    </location>
</feature>